<evidence type="ECO:0000313" key="2">
    <source>
        <dbReference type="Proteomes" id="UP000324222"/>
    </source>
</evidence>
<comment type="caution">
    <text evidence="1">The sequence shown here is derived from an EMBL/GenBank/DDBJ whole genome shotgun (WGS) entry which is preliminary data.</text>
</comment>
<sequence length="43" mass="4867">MVLKGLTLGRLYGGQKVNGNSLHYLNPSDKFLKLYRITKSLTK</sequence>
<protein>
    <submittedName>
        <fullName evidence="1">Uncharacterized protein</fullName>
    </submittedName>
</protein>
<keyword evidence="2" id="KW-1185">Reference proteome</keyword>
<gene>
    <name evidence="1" type="ORF">E2C01_003656</name>
</gene>
<organism evidence="1 2">
    <name type="scientific">Portunus trituberculatus</name>
    <name type="common">Swimming crab</name>
    <name type="synonym">Neptunus trituberculatus</name>
    <dbReference type="NCBI Taxonomy" id="210409"/>
    <lineage>
        <taxon>Eukaryota</taxon>
        <taxon>Metazoa</taxon>
        <taxon>Ecdysozoa</taxon>
        <taxon>Arthropoda</taxon>
        <taxon>Crustacea</taxon>
        <taxon>Multicrustacea</taxon>
        <taxon>Malacostraca</taxon>
        <taxon>Eumalacostraca</taxon>
        <taxon>Eucarida</taxon>
        <taxon>Decapoda</taxon>
        <taxon>Pleocyemata</taxon>
        <taxon>Brachyura</taxon>
        <taxon>Eubrachyura</taxon>
        <taxon>Portunoidea</taxon>
        <taxon>Portunidae</taxon>
        <taxon>Portuninae</taxon>
        <taxon>Portunus</taxon>
    </lineage>
</organism>
<dbReference type="AlphaFoldDB" id="A0A5B7CNJ9"/>
<accession>A0A5B7CNJ9</accession>
<dbReference type="EMBL" id="VSRR010000140">
    <property type="protein sequence ID" value="MPC11009.1"/>
    <property type="molecule type" value="Genomic_DNA"/>
</dbReference>
<evidence type="ECO:0000313" key="1">
    <source>
        <dbReference type="EMBL" id="MPC11009.1"/>
    </source>
</evidence>
<reference evidence="1 2" key="1">
    <citation type="submission" date="2019-05" db="EMBL/GenBank/DDBJ databases">
        <title>Another draft genome of Portunus trituberculatus and its Hox gene families provides insights of decapod evolution.</title>
        <authorList>
            <person name="Jeong J.-H."/>
            <person name="Song I."/>
            <person name="Kim S."/>
            <person name="Choi T."/>
            <person name="Kim D."/>
            <person name="Ryu S."/>
            <person name="Kim W."/>
        </authorList>
    </citation>
    <scope>NUCLEOTIDE SEQUENCE [LARGE SCALE GENOMIC DNA]</scope>
    <source>
        <tissue evidence="1">Muscle</tissue>
    </source>
</reference>
<proteinExistence type="predicted"/>
<name>A0A5B7CNJ9_PORTR</name>
<dbReference type="Proteomes" id="UP000324222">
    <property type="component" value="Unassembled WGS sequence"/>
</dbReference>